<accession>A0A0W0SX27</accession>
<reference evidence="4 5" key="1">
    <citation type="submission" date="2015-11" db="EMBL/GenBank/DDBJ databases">
        <title>Genomic analysis of 38 Legionella species identifies large and diverse effector repertoires.</title>
        <authorList>
            <person name="Burstein D."/>
            <person name="Amaro F."/>
            <person name="Zusman T."/>
            <person name="Lifshitz Z."/>
            <person name="Cohen O."/>
            <person name="Gilbert J.A."/>
            <person name="Pupko T."/>
            <person name="Shuman H.A."/>
            <person name="Segal G."/>
        </authorList>
    </citation>
    <scope>NUCLEOTIDE SEQUENCE [LARGE SCALE GENOMIC DNA]</scope>
    <source>
        <strain evidence="4 5">ATCC 700990</strain>
    </source>
</reference>
<dbReference type="RefSeq" id="WP_058495770.1">
    <property type="nucleotide sequence ID" value="NZ_CAAAIU010000002.1"/>
</dbReference>
<dbReference type="InterPro" id="IPR001895">
    <property type="entry name" value="RASGEF_cat_dom"/>
</dbReference>
<dbReference type="GO" id="GO:0007264">
    <property type="term" value="P:small GTPase-mediated signal transduction"/>
    <property type="evidence" value="ECO:0007669"/>
    <property type="project" value="InterPro"/>
</dbReference>
<dbReference type="Gene3D" id="1.10.840.10">
    <property type="entry name" value="Ras guanine-nucleotide exchange factors catalytic domain"/>
    <property type="match status" value="1"/>
</dbReference>
<dbReference type="GO" id="GO:0005085">
    <property type="term" value="F:guanyl-nucleotide exchange factor activity"/>
    <property type="evidence" value="ECO:0007669"/>
    <property type="project" value="InterPro"/>
</dbReference>
<proteinExistence type="predicted"/>
<gene>
    <name evidence="4" type="ORF">Ldro_1478</name>
</gene>
<evidence type="ECO:0000256" key="2">
    <source>
        <dbReference type="SAM" id="MobiDB-lite"/>
    </source>
</evidence>
<feature type="region of interest" description="Disordered" evidence="2">
    <location>
        <begin position="604"/>
        <end position="640"/>
    </location>
</feature>
<comment type="caution">
    <text evidence="4">The sequence shown here is derived from an EMBL/GenBank/DDBJ whole genome shotgun (WGS) entry which is preliminary data.</text>
</comment>
<evidence type="ECO:0000259" key="3">
    <source>
        <dbReference type="PROSITE" id="PS50009"/>
    </source>
</evidence>
<name>A0A0W0SX27_9GAMM</name>
<dbReference type="SUPFAM" id="SSF48366">
    <property type="entry name" value="Ras GEF"/>
    <property type="match status" value="1"/>
</dbReference>
<dbReference type="OrthoDB" id="5651600at2"/>
<keyword evidence="1" id="KW-0175">Coiled coil</keyword>
<dbReference type="Pfam" id="PF00617">
    <property type="entry name" value="RasGEF"/>
    <property type="match status" value="1"/>
</dbReference>
<evidence type="ECO:0000313" key="4">
    <source>
        <dbReference type="EMBL" id="KTC87859.1"/>
    </source>
</evidence>
<keyword evidence="5" id="KW-1185">Reference proteome</keyword>
<dbReference type="PATRIC" id="fig|1212489.4.peg.1565"/>
<dbReference type="InterPro" id="IPR036964">
    <property type="entry name" value="RASGEF_cat_dom_sf"/>
</dbReference>
<dbReference type="EMBL" id="LNXY01000020">
    <property type="protein sequence ID" value="KTC87859.1"/>
    <property type="molecule type" value="Genomic_DNA"/>
</dbReference>
<dbReference type="AlphaFoldDB" id="A0A0W0SX27"/>
<feature type="coiled-coil region" evidence="1">
    <location>
        <begin position="342"/>
        <end position="372"/>
    </location>
</feature>
<evidence type="ECO:0000256" key="1">
    <source>
        <dbReference type="SAM" id="Coils"/>
    </source>
</evidence>
<dbReference type="InterPro" id="IPR023578">
    <property type="entry name" value="Ras_GEF_dom_sf"/>
</dbReference>
<dbReference type="Proteomes" id="UP000054736">
    <property type="component" value="Unassembled WGS sequence"/>
</dbReference>
<organism evidence="4 5">
    <name type="scientific">Legionella drozanskii LLAP-1</name>
    <dbReference type="NCBI Taxonomy" id="1212489"/>
    <lineage>
        <taxon>Bacteria</taxon>
        <taxon>Pseudomonadati</taxon>
        <taxon>Pseudomonadota</taxon>
        <taxon>Gammaproteobacteria</taxon>
        <taxon>Legionellales</taxon>
        <taxon>Legionellaceae</taxon>
        <taxon>Legionella</taxon>
    </lineage>
</organism>
<feature type="compositionally biased region" description="Basic and acidic residues" evidence="2">
    <location>
        <begin position="604"/>
        <end position="619"/>
    </location>
</feature>
<feature type="domain" description="Ras-GEF" evidence="3">
    <location>
        <begin position="57"/>
        <end position="290"/>
    </location>
</feature>
<sequence>MQAKIEKDKSDLIEKYLIEKMDVEQVREIISNSTKLHQANINPFKNIENLQLYLPKHILEEVAQEIFVKYDALASIVSKELAAHAFCHFRDIEIKDFNEIPDVQKSTNSYNAITERITQEILQTKSYAERILIMERWALILAKSWALGDYQSCLAISAALEQVPICRLNKGLSDRALQIMSKVREANENSSNKNKKQLFKEYGIPYLGAYQNQITLAKEVVQGCDDSIKELNNPEEKSDELDIKREEKIRNTQERRHGSIHKMTSLLVDLQIKQLLLDILNDNTNKYRTEIDSDFYGCSPLDNENDSTEKEAGLSIVDTDLYEISYSFHPEGIEFSPQKTHQQEYERLMEIEELKNQKAKKLNTKKQKLKNQSLERIEESMENIAIALKQLYLFIYEEIGCELFVRSKLPQDFAEYKESYIYLRNGETKQLYYIKSDGTAEKVTINNLEQFEKELNDIKKRKQRVLPLSGEQIRTLITKNGDHVRERGLTLDCFIKEVNEVLQVLLFPIKKAMLNEYNIKEFSHEMIKKYEEIFEKNGINKPDKIKELLELIIMTTEKYLENKKEYHELECQQSLSSVWRKNKSGGGRSVWNSYGSLLFSAKKGERPAKSEDRMAENNHEKKRGSTLFSGLNKGERTAKPLTEKEIRKMKDKQHIKNSCNTMF</sequence>
<dbReference type="PROSITE" id="PS50009">
    <property type="entry name" value="RASGEF_CAT"/>
    <property type="match status" value="1"/>
</dbReference>
<dbReference type="STRING" id="1212489.Ldro_1478"/>
<protein>
    <submittedName>
        <fullName evidence="4">RasGEF domain protein</fullName>
    </submittedName>
</protein>
<evidence type="ECO:0000313" key="5">
    <source>
        <dbReference type="Proteomes" id="UP000054736"/>
    </source>
</evidence>